<name>A0A8X6P845_NEPPI</name>
<protein>
    <submittedName>
        <fullName evidence="1">Uncharacterized protein</fullName>
    </submittedName>
</protein>
<sequence length="113" mass="12618">MRQSLSEHGSFIVSVHDTAKTLMNNRVGRGCFGCSKVSHICFGEHSLQCQESHEASHCDVNRCYGNRPRWMTGRVPGGRDLSRTLAPADWLCRNVTGYALFECSTVILRTEVS</sequence>
<reference evidence="1" key="1">
    <citation type="submission" date="2020-08" db="EMBL/GenBank/DDBJ databases">
        <title>Multicomponent nature underlies the extraordinary mechanical properties of spider dragline silk.</title>
        <authorList>
            <person name="Kono N."/>
            <person name="Nakamura H."/>
            <person name="Mori M."/>
            <person name="Yoshida Y."/>
            <person name="Ohtoshi R."/>
            <person name="Malay A.D."/>
            <person name="Moran D.A.P."/>
            <person name="Tomita M."/>
            <person name="Numata K."/>
            <person name="Arakawa K."/>
        </authorList>
    </citation>
    <scope>NUCLEOTIDE SEQUENCE</scope>
</reference>
<evidence type="ECO:0000313" key="2">
    <source>
        <dbReference type="Proteomes" id="UP000887013"/>
    </source>
</evidence>
<dbReference type="AlphaFoldDB" id="A0A8X6P845"/>
<proteinExistence type="predicted"/>
<dbReference type="Proteomes" id="UP000887013">
    <property type="component" value="Unassembled WGS sequence"/>
</dbReference>
<comment type="caution">
    <text evidence="1">The sequence shown here is derived from an EMBL/GenBank/DDBJ whole genome shotgun (WGS) entry which is preliminary data.</text>
</comment>
<dbReference type="OrthoDB" id="6427938at2759"/>
<organism evidence="1 2">
    <name type="scientific">Nephila pilipes</name>
    <name type="common">Giant wood spider</name>
    <name type="synonym">Nephila maculata</name>
    <dbReference type="NCBI Taxonomy" id="299642"/>
    <lineage>
        <taxon>Eukaryota</taxon>
        <taxon>Metazoa</taxon>
        <taxon>Ecdysozoa</taxon>
        <taxon>Arthropoda</taxon>
        <taxon>Chelicerata</taxon>
        <taxon>Arachnida</taxon>
        <taxon>Araneae</taxon>
        <taxon>Araneomorphae</taxon>
        <taxon>Entelegynae</taxon>
        <taxon>Araneoidea</taxon>
        <taxon>Nephilidae</taxon>
        <taxon>Nephila</taxon>
    </lineage>
</organism>
<dbReference type="EMBL" id="BMAW01018094">
    <property type="protein sequence ID" value="GFT56815.1"/>
    <property type="molecule type" value="Genomic_DNA"/>
</dbReference>
<accession>A0A8X6P845</accession>
<keyword evidence="2" id="KW-1185">Reference proteome</keyword>
<evidence type="ECO:0000313" key="1">
    <source>
        <dbReference type="EMBL" id="GFT56815.1"/>
    </source>
</evidence>
<gene>
    <name evidence="1" type="ORF">NPIL_187181</name>
</gene>